<feature type="non-terminal residue" evidence="1">
    <location>
        <position position="89"/>
    </location>
</feature>
<evidence type="ECO:0000313" key="1">
    <source>
        <dbReference type="EMBL" id="NXX24061.1"/>
    </source>
</evidence>
<gene>
    <name evidence="1" type="primary">Erv31_12</name>
    <name evidence="1" type="ORF">PODSTR_R15409</name>
</gene>
<dbReference type="OrthoDB" id="9325190at2759"/>
<dbReference type="AlphaFoldDB" id="A0A7L4HG40"/>
<dbReference type="EMBL" id="VZTK01154952">
    <property type="protein sequence ID" value="NXX24061.1"/>
    <property type="molecule type" value="Genomic_DNA"/>
</dbReference>
<protein>
    <submittedName>
        <fullName evidence="1">ENR1 protein</fullName>
    </submittedName>
</protein>
<evidence type="ECO:0000313" key="2">
    <source>
        <dbReference type="Proteomes" id="UP000584326"/>
    </source>
</evidence>
<accession>A0A7L4HG40</accession>
<feature type="non-terminal residue" evidence="1">
    <location>
        <position position="1"/>
    </location>
</feature>
<sequence>QYSNSGSLTGSQNLFLDLMQEIASELNLRSCWICGGLNTAERWPWKGESLAPEQLLKWNKSQISKTLLRPEGWVIEKRIFGTICISREG</sequence>
<reference evidence="1 2" key="1">
    <citation type="submission" date="2020-02" db="EMBL/GenBank/DDBJ databases">
        <title>Bird 10,000 Genomes (B10K) Project - Family phase.</title>
        <authorList>
            <person name="Zhang G."/>
        </authorList>
    </citation>
    <scope>NUCLEOTIDE SEQUENCE [LARGE SCALE GENOMIC DNA]</scope>
    <source>
        <strain evidence="1">B10K-DU-001-40</strain>
        <tissue evidence="1">Muscle</tissue>
    </source>
</reference>
<comment type="caution">
    <text evidence="1">The sequence shown here is derived from an EMBL/GenBank/DDBJ whole genome shotgun (WGS) entry which is preliminary data.</text>
</comment>
<name>A0A7L4HG40_PODST</name>
<proteinExistence type="predicted"/>
<dbReference type="Proteomes" id="UP000584326">
    <property type="component" value="Unassembled WGS sequence"/>
</dbReference>
<keyword evidence="2" id="KW-1185">Reference proteome</keyword>
<organism evidence="1 2">
    <name type="scientific">Podargus strigoides</name>
    <name type="common">Tawny frogmouth</name>
    <name type="synonym">Caprimulgus strigoides</name>
    <dbReference type="NCBI Taxonomy" id="8905"/>
    <lineage>
        <taxon>Eukaryota</taxon>
        <taxon>Metazoa</taxon>
        <taxon>Chordata</taxon>
        <taxon>Craniata</taxon>
        <taxon>Vertebrata</taxon>
        <taxon>Euteleostomi</taxon>
        <taxon>Archelosauria</taxon>
        <taxon>Archosauria</taxon>
        <taxon>Dinosauria</taxon>
        <taxon>Saurischia</taxon>
        <taxon>Theropoda</taxon>
        <taxon>Coelurosauria</taxon>
        <taxon>Aves</taxon>
        <taxon>Neognathae</taxon>
        <taxon>Neoaves</taxon>
        <taxon>Strisores</taxon>
        <taxon>Caprimulgiformes</taxon>
        <taxon>Podargidae</taxon>
        <taxon>Podargus</taxon>
    </lineage>
</organism>